<organism evidence="1 2">
    <name type="scientific">Strongylus vulgaris</name>
    <name type="common">Blood worm</name>
    <dbReference type="NCBI Taxonomy" id="40348"/>
    <lineage>
        <taxon>Eukaryota</taxon>
        <taxon>Metazoa</taxon>
        <taxon>Ecdysozoa</taxon>
        <taxon>Nematoda</taxon>
        <taxon>Chromadorea</taxon>
        <taxon>Rhabditida</taxon>
        <taxon>Rhabditina</taxon>
        <taxon>Rhabditomorpha</taxon>
        <taxon>Strongyloidea</taxon>
        <taxon>Strongylidae</taxon>
        <taxon>Strongylus</taxon>
    </lineage>
</organism>
<dbReference type="InterPro" id="IPR045090">
    <property type="entry name" value="Pept_M3A_M3B"/>
</dbReference>
<dbReference type="PANTHER" id="PTHR11804">
    <property type="entry name" value="PROTEASE M3 THIMET OLIGOPEPTIDASE-RELATED"/>
    <property type="match status" value="1"/>
</dbReference>
<proteinExistence type="predicted"/>
<keyword evidence="2" id="KW-1185">Reference proteome</keyword>
<protein>
    <submittedName>
        <fullName evidence="1">Uncharacterized protein</fullName>
    </submittedName>
</protein>
<reference evidence="1 2" key="1">
    <citation type="submission" date="2018-11" db="EMBL/GenBank/DDBJ databases">
        <authorList>
            <consortium name="Pathogen Informatics"/>
        </authorList>
    </citation>
    <scope>NUCLEOTIDE SEQUENCE [LARGE SCALE GENOMIC DNA]</scope>
</reference>
<dbReference type="SUPFAM" id="SSF55486">
    <property type="entry name" value="Metalloproteases ('zincins'), catalytic domain"/>
    <property type="match status" value="1"/>
</dbReference>
<evidence type="ECO:0000313" key="1">
    <source>
        <dbReference type="EMBL" id="VDM68566.1"/>
    </source>
</evidence>
<gene>
    <name evidence="1" type="ORF">SVUK_LOCUS3564</name>
</gene>
<name>A0A3P7IG74_STRVU</name>
<sequence>MYLPPEERTFETAVEPLLTEEYDVDYALQTLLLKMLTDWPDCSRKLFDSDLHHVSFKIKIMSARDHMEKLSNADFQATIKQLYDSKEGLNEWQLRLLEWYLLEVRASGLDRTDDKTRKLIGSWSKYIDEYRSKYISNVMATNDQVVYTITDKSMLKDAPPHVLQKLAVDP</sequence>
<evidence type="ECO:0000313" key="2">
    <source>
        <dbReference type="Proteomes" id="UP000270094"/>
    </source>
</evidence>
<dbReference type="GO" id="GO:0006508">
    <property type="term" value="P:proteolysis"/>
    <property type="evidence" value="ECO:0007669"/>
    <property type="project" value="InterPro"/>
</dbReference>
<dbReference type="PANTHER" id="PTHR11804:SF83">
    <property type="entry name" value="LD37516P"/>
    <property type="match status" value="1"/>
</dbReference>
<accession>A0A3P7IG74</accession>
<dbReference type="EMBL" id="UYYB01009227">
    <property type="protein sequence ID" value="VDM68566.1"/>
    <property type="molecule type" value="Genomic_DNA"/>
</dbReference>
<dbReference type="Proteomes" id="UP000270094">
    <property type="component" value="Unassembled WGS sequence"/>
</dbReference>
<dbReference type="OrthoDB" id="534666at2759"/>
<dbReference type="GO" id="GO:0004222">
    <property type="term" value="F:metalloendopeptidase activity"/>
    <property type="evidence" value="ECO:0007669"/>
    <property type="project" value="InterPro"/>
</dbReference>
<dbReference type="AlphaFoldDB" id="A0A3P7IG74"/>